<feature type="transmembrane region" description="Helical" evidence="5">
    <location>
        <begin position="53"/>
        <end position="71"/>
    </location>
</feature>
<feature type="transmembrane region" description="Helical" evidence="5">
    <location>
        <begin position="91"/>
        <end position="110"/>
    </location>
</feature>
<feature type="transmembrane region" description="Helical" evidence="5">
    <location>
        <begin position="145"/>
        <end position="164"/>
    </location>
</feature>
<evidence type="ECO:0000313" key="8">
    <source>
        <dbReference type="Proteomes" id="UP000234950"/>
    </source>
</evidence>
<feature type="domain" description="Ferric oxidoreductase" evidence="6">
    <location>
        <begin position="12"/>
        <end position="133"/>
    </location>
</feature>
<dbReference type="InterPro" id="IPR013130">
    <property type="entry name" value="Fe3_Rdtase_TM_dom"/>
</dbReference>
<evidence type="ECO:0000259" key="6">
    <source>
        <dbReference type="Pfam" id="PF01794"/>
    </source>
</evidence>
<dbReference type="OrthoDB" id="6656329at2"/>
<dbReference type="GO" id="GO:0016020">
    <property type="term" value="C:membrane"/>
    <property type="evidence" value="ECO:0007669"/>
    <property type="project" value="UniProtKB-SubCell"/>
</dbReference>
<sequence>MESLEWYAIRATGVVAYLLLYMAVLTGLYSAVQKKRKKKVNHLLHFHEVLSDWSLIMTAGHLGILLIDVYMKFSWSDIVIPFSGSYETISMGLGSIATYFLILTIVTSKFRKKIGYQRWRKLHALNPILYILVTVHGLMSGTDFQGTILAVVNVVPVILMFGMWPSDKKKLREGNAAV</sequence>
<comment type="subcellular location">
    <subcellularLocation>
        <location evidence="1">Membrane</location>
        <topology evidence="1">Multi-pass membrane protein</topology>
    </subcellularLocation>
</comment>
<keyword evidence="8" id="KW-1185">Reference proteome</keyword>
<feature type="transmembrane region" description="Helical" evidence="5">
    <location>
        <begin position="6"/>
        <end position="32"/>
    </location>
</feature>
<gene>
    <name evidence="7" type="ORF">CVD27_12240</name>
</gene>
<reference evidence="7 8" key="1">
    <citation type="submission" date="2017-11" db="EMBL/GenBank/DDBJ databases">
        <title>Comparitive Functional Genomics of Dry Heat Resistant strains isolated from the Viking Spacecraft.</title>
        <authorList>
            <person name="Seuylemezian A."/>
            <person name="Cooper K."/>
            <person name="Vaishampayan P."/>
        </authorList>
    </citation>
    <scope>NUCLEOTIDE SEQUENCE [LARGE SCALE GENOMIC DNA]</scope>
    <source>
        <strain evidence="7 8">V32-6</strain>
    </source>
</reference>
<comment type="caution">
    <text evidence="7">The sequence shown here is derived from an EMBL/GenBank/DDBJ whole genome shotgun (WGS) entry which is preliminary data.</text>
</comment>
<dbReference type="Proteomes" id="UP000234950">
    <property type="component" value="Unassembled WGS sequence"/>
</dbReference>
<evidence type="ECO:0000256" key="2">
    <source>
        <dbReference type="ARBA" id="ARBA00022692"/>
    </source>
</evidence>
<proteinExistence type="predicted"/>
<dbReference type="Pfam" id="PF01794">
    <property type="entry name" value="Ferric_reduct"/>
    <property type="match status" value="1"/>
</dbReference>
<name>A0A2N5HFG4_9BACI</name>
<keyword evidence="4 5" id="KW-0472">Membrane</keyword>
<feature type="transmembrane region" description="Helical" evidence="5">
    <location>
        <begin position="122"/>
        <end position="139"/>
    </location>
</feature>
<protein>
    <recommendedName>
        <fullName evidence="6">Ferric oxidoreductase domain-containing protein</fullName>
    </recommendedName>
</protein>
<accession>A0A2N5HFG4</accession>
<keyword evidence="3 5" id="KW-1133">Transmembrane helix</keyword>
<keyword evidence="2 5" id="KW-0812">Transmembrane</keyword>
<dbReference type="RefSeq" id="WP_101648191.1">
    <property type="nucleotide sequence ID" value="NZ_PGVE01000044.1"/>
</dbReference>
<evidence type="ECO:0000256" key="3">
    <source>
        <dbReference type="ARBA" id="ARBA00022989"/>
    </source>
</evidence>
<evidence type="ECO:0000256" key="5">
    <source>
        <dbReference type="SAM" id="Phobius"/>
    </source>
</evidence>
<dbReference type="EMBL" id="PGVE01000044">
    <property type="protein sequence ID" value="PLS04264.1"/>
    <property type="molecule type" value="Genomic_DNA"/>
</dbReference>
<evidence type="ECO:0000256" key="1">
    <source>
        <dbReference type="ARBA" id="ARBA00004141"/>
    </source>
</evidence>
<evidence type="ECO:0000313" key="7">
    <source>
        <dbReference type="EMBL" id="PLS04264.1"/>
    </source>
</evidence>
<evidence type="ECO:0000256" key="4">
    <source>
        <dbReference type="ARBA" id="ARBA00023136"/>
    </source>
</evidence>
<organism evidence="7 8">
    <name type="scientific">Neobacillus cucumis</name>
    <dbReference type="NCBI Taxonomy" id="1740721"/>
    <lineage>
        <taxon>Bacteria</taxon>
        <taxon>Bacillati</taxon>
        <taxon>Bacillota</taxon>
        <taxon>Bacilli</taxon>
        <taxon>Bacillales</taxon>
        <taxon>Bacillaceae</taxon>
        <taxon>Neobacillus</taxon>
    </lineage>
</organism>
<dbReference type="AlphaFoldDB" id="A0A2N5HFG4"/>